<dbReference type="SMART" id="SM00822">
    <property type="entry name" value="PKS_KR"/>
    <property type="match status" value="1"/>
</dbReference>
<dbReference type="AlphaFoldDB" id="A0A1E3VUR4"/>
<evidence type="ECO:0000313" key="4">
    <source>
        <dbReference type="EMBL" id="ODR97255.1"/>
    </source>
</evidence>
<dbReference type="GO" id="GO:0016491">
    <property type="term" value="F:oxidoreductase activity"/>
    <property type="evidence" value="ECO:0007669"/>
    <property type="project" value="UniProtKB-KW"/>
</dbReference>
<dbReference type="Pfam" id="PF00106">
    <property type="entry name" value="adh_short"/>
    <property type="match status" value="1"/>
</dbReference>
<dbReference type="InterPro" id="IPR057326">
    <property type="entry name" value="KR_dom"/>
</dbReference>
<protein>
    <recommendedName>
        <fullName evidence="3">Ketoreductase domain-containing protein</fullName>
    </recommendedName>
</protein>
<accession>A0A1E3VUR4</accession>
<evidence type="ECO:0000256" key="2">
    <source>
        <dbReference type="ARBA" id="ARBA00023002"/>
    </source>
</evidence>
<sequence length="257" mass="27337">MADKTYPWKTAWITGASGAICGEIARRLADAGVKVAATARPSEKLDALAASSPNITAFPADVLDVEGLKACAAKVEAELGPIDLALLGAGMYVPFDIRNIDAEGFRQTMALNVDGVLNGVAAVLPAMLERKAGHLAIMGSLFGYAGWPGNGGYGASKAAVINLAESLKLELRGTGVDLTLVNPGFVDTPLNASYDPKKKLFVISKERCARKILEKLPKRPYEIAFPPQVELFLKTVRNLPRVASFPVVRWFIKATGA</sequence>
<dbReference type="InterPro" id="IPR002347">
    <property type="entry name" value="SDR_fam"/>
</dbReference>
<organism evidence="4 5">
    <name type="scientific">Methyloceanibacter stevinii</name>
    <dbReference type="NCBI Taxonomy" id="1774970"/>
    <lineage>
        <taxon>Bacteria</taxon>
        <taxon>Pseudomonadati</taxon>
        <taxon>Pseudomonadota</taxon>
        <taxon>Alphaproteobacteria</taxon>
        <taxon>Hyphomicrobiales</taxon>
        <taxon>Hyphomicrobiaceae</taxon>
        <taxon>Methyloceanibacter</taxon>
    </lineage>
</organism>
<evidence type="ECO:0000259" key="3">
    <source>
        <dbReference type="SMART" id="SM00822"/>
    </source>
</evidence>
<gene>
    <name evidence="4" type="ORF">AUC70_13480</name>
</gene>
<comment type="similarity">
    <text evidence="1">Belongs to the short-chain dehydrogenases/reductases (SDR) family.</text>
</comment>
<name>A0A1E3VUR4_9HYPH</name>
<dbReference type="PANTHER" id="PTHR44196">
    <property type="entry name" value="DEHYDROGENASE/REDUCTASE SDR FAMILY MEMBER 7B"/>
    <property type="match status" value="1"/>
</dbReference>
<dbReference type="GO" id="GO:0016020">
    <property type="term" value="C:membrane"/>
    <property type="evidence" value="ECO:0007669"/>
    <property type="project" value="TreeGrafter"/>
</dbReference>
<feature type="domain" description="Ketoreductase" evidence="3">
    <location>
        <begin position="9"/>
        <end position="189"/>
    </location>
</feature>
<comment type="caution">
    <text evidence="4">The sequence shown here is derived from an EMBL/GenBank/DDBJ whole genome shotgun (WGS) entry which is preliminary data.</text>
</comment>
<keyword evidence="5" id="KW-1185">Reference proteome</keyword>
<dbReference type="InterPro" id="IPR036291">
    <property type="entry name" value="NAD(P)-bd_dom_sf"/>
</dbReference>
<dbReference type="EMBL" id="LPWE01000002">
    <property type="protein sequence ID" value="ODR97255.1"/>
    <property type="molecule type" value="Genomic_DNA"/>
</dbReference>
<dbReference type="PRINTS" id="PR00081">
    <property type="entry name" value="GDHRDH"/>
</dbReference>
<evidence type="ECO:0000313" key="5">
    <source>
        <dbReference type="Proteomes" id="UP000094172"/>
    </source>
</evidence>
<dbReference type="PANTHER" id="PTHR44196:SF1">
    <property type="entry name" value="DEHYDROGENASE_REDUCTASE SDR FAMILY MEMBER 7B"/>
    <property type="match status" value="1"/>
</dbReference>
<dbReference type="Gene3D" id="3.40.50.720">
    <property type="entry name" value="NAD(P)-binding Rossmann-like Domain"/>
    <property type="match status" value="1"/>
</dbReference>
<dbReference type="Proteomes" id="UP000094172">
    <property type="component" value="Unassembled WGS sequence"/>
</dbReference>
<dbReference type="SUPFAM" id="SSF51735">
    <property type="entry name" value="NAD(P)-binding Rossmann-fold domains"/>
    <property type="match status" value="1"/>
</dbReference>
<evidence type="ECO:0000256" key="1">
    <source>
        <dbReference type="ARBA" id="ARBA00006484"/>
    </source>
</evidence>
<dbReference type="STRING" id="1774970.AUC70_13480"/>
<keyword evidence="2" id="KW-0560">Oxidoreductase</keyword>
<dbReference type="RefSeq" id="WP_069443251.1">
    <property type="nucleotide sequence ID" value="NZ_LPWE01000002.1"/>
</dbReference>
<proteinExistence type="inferred from homology"/>
<reference evidence="4 5" key="1">
    <citation type="journal article" date="2016" name="Environ. Microbiol.">
        <title>New Methyloceanibacter diversity from North Sea sediments includes methanotroph containing solely the soluble methane monooxygenase.</title>
        <authorList>
            <person name="Vekeman B."/>
            <person name="Kerckhof F.M."/>
            <person name="Cremers G."/>
            <person name="de Vos P."/>
            <person name="Vandamme P."/>
            <person name="Boon N."/>
            <person name="Op den Camp H.J."/>
            <person name="Heylen K."/>
        </authorList>
    </citation>
    <scope>NUCLEOTIDE SEQUENCE [LARGE SCALE GENOMIC DNA]</scope>
    <source>
        <strain evidence="4 5">R-67176</strain>
    </source>
</reference>